<evidence type="ECO:0000313" key="2">
    <source>
        <dbReference type="Proteomes" id="UP001461498"/>
    </source>
</evidence>
<dbReference type="AlphaFoldDB" id="A0AAW1CJK2"/>
<dbReference type="Proteomes" id="UP001461498">
    <property type="component" value="Unassembled WGS sequence"/>
</dbReference>
<evidence type="ECO:0000313" key="1">
    <source>
        <dbReference type="EMBL" id="KAK9496389.1"/>
    </source>
</evidence>
<comment type="caution">
    <text evidence="1">The sequence shown here is derived from an EMBL/GenBank/DDBJ whole genome shotgun (WGS) entry which is preliminary data.</text>
</comment>
<dbReference type="EMBL" id="JAPXFL010000085">
    <property type="protein sequence ID" value="KAK9496389.1"/>
    <property type="molecule type" value="Genomic_DNA"/>
</dbReference>
<keyword evidence="2" id="KW-1185">Reference proteome</keyword>
<name>A0AAW1CJK2_9HEMI</name>
<reference evidence="1 2" key="1">
    <citation type="submission" date="2022-12" db="EMBL/GenBank/DDBJ databases">
        <title>Chromosome-level genome assembly of true bugs.</title>
        <authorList>
            <person name="Ma L."/>
            <person name="Li H."/>
        </authorList>
    </citation>
    <scope>NUCLEOTIDE SEQUENCE [LARGE SCALE GENOMIC DNA]</scope>
    <source>
        <strain evidence="1">Lab_2022b</strain>
    </source>
</reference>
<sequence length="67" mass="7389">MIKMSYKCAITTRERIKPQISMNAHQALAKAYVELRQARKAARYGVSHTTTAGVYDSISLGACQDAI</sequence>
<organism evidence="1 2">
    <name type="scientific">Rhynocoris fuscipes</name>
    <dbReference type="NCBI Taxonomy" id="488301"/>
    <lineage>
        <taxon>Eukaryota</taxon>
        <taxon>Metazoa</taxon>
        <taxon>Ecdysozoa</taxon>
        <taxon>Arthropoda</taxon>
        <taxon>Hexapoda</taxon>
        <taxon>Insecta</taxon>
        <taxon>Pterygota</taxon>
        <taxon>Neoptera</taxon>
        <taxon>Paraneoptera</taxon>
        <taxon>Hemiptera</taxon>
        <taxon>Heteroptera</taxon>
        <taxon>Panheteroptera</taxon>
        <taxon>Cimicomorpha</taxon>
        <taxon>Reduviidae</taxon>
        <taxon>Harpactorinae</taxon>
        <taxon>Harpactorini</taxon>
        <taxon>Rhynocoris</taxon>
    </lineage>
</organism>
<proteinExistence type="predicted"/>
<gene>
    <name evidence="1" type="ORF">O3M35_013293</name>
</gene>
<accession>A0AAW1CJK2</accession>
<protein>
    <submittedName>
        <fullName evidence="1">Uncharacterized protein</fullName>
    </submittedName>
</protein>